<keyword evidence="14" id="KW-1185">Reference proteome</keyword>
<dbReference type="PANTHER" id="PTHR47953:SF19">
    <property type="entry name" value="OS06G0641600 PROTEIN"/>
    <property type="match status" value="1"/>
</dbReference>
<name>A0A8T1RA74_CARIL</name>
<keyword evidence="6" id="KW-0479">Metal-binding</keyword>
<accession>A0A8T1RA74</accession>
<keyword evidence="7 12" id="KW-1133">Transmembrane helix</keyword>
<comment type="similarity">
    <text evidence="3">Belongs to the cytochrome P450 family.</text>
</comment>
<protein>
    <recommendedName>
        <fullName evidence="15">Cytochrome P450</fullName>
    </recommendedName>
</protein>
<keyword evidence="4" id="KW-0349">Heme</keyword>
<proteinExistence type="inferred from homology"/>
<evidence type="ECO:0000256" key="5">
    <source>
        <dbReference type="ARBA" id="ARBA00022692"/>
    </source>
</evidence>
<keyword evidence="11 12" id="KW-0472">Membrane</keyword>
<keyword evidence="8" id="KW-0560">Oxidoreductase</keyword>
<evidence type="ECO:0000256" key="12">
    <source>
        <dbReference type="SAM" id="Phobius"/>
    </source>
</evidence>
<evidence type="ECO:0000256" key="10">
    <source>
        <dbReference type="ARBA" id="ARBA00023033"/>
    </source>
</evidence>
<evidence type="ECO:0000256" key="9">
    <source>
        <dbReference type="ARBA" id="ARBA00023004"/>
    </source>
</evidence>
<dbReference type="PANTHER" id="PTHR47953">
    <property type="entry name" value="OS08G0105600 PROTEIN"/>
    <property type="match status" value="1"/>
</dbReference>
<evidence type="ECO:0000256" key="8">
    <source>
        <dbReference type="ARBA" id="ARBA00023002"/>
    </source>
</evidence>
<evidence type="ECO:0000256" key="1">
    <source>
        <dbReference type="ARBA" id="ARBA00001971"/>
    </source>
</evidence>
<dbReference type="GO" id="GO:0020037">
    <property type="term" value="F:heme binding"/>
    <property type="evidence" value="ECO:0007669"/>
    <property type="project" value="InterPro"/>
</dbReference>
<organism evidence="13 14">
    <name type="scientific">Carya illinoinensis</name>
    <name type="common">Pecan</name>
    <dbReference type="NCBI Taxonomy" id="32201"/>
    <lineage>
        <taxon>Eukaryota</taxon>
        <taxon>Viridiplantae</taxon>
        <taxon>Streptophyta</taxon>
        <taxon>Embryophyta</taxon>
        <taxon>Tracheophyta</taxon>
        <taxon>Spermatophyta</taxon>
        <taxon>Magnoliopsida</taxon>
        <taxon>eudicotyledons</taxon>
        <taxon>Gunneridae</taxon>
        <taxon>Pentapetalae</taxon>
        <taxon>rosids</taxon>
        <taxon>fabids</taxon>
        <taxon>Fagales</taxon>
        <taxon>Juglandaceae</taxon>
        <taxon>Carya</taxon>
    </lineage>
</organism>
<keyword evidence="9" id="KW-0408">Iron</keyword>
<keyword evidence="5 12" id="KW-0812">Transmembrane</keyword>
<evidence type="ECO:0000256" key="11">
    <source>
        <dbReference type="ARBA" id="ARBA00023136"/>
    </source>
</evidence>
<evidence type="ECO:0000256" key="2">
    <source>
        <dbReference type="ARBA" id="ARBA00004167"/>
    </source>
</evidence>
<sequence>MAIVQASSSMSTMISLPFSSSLLIPSLLFFLVLIFWKRSWKARGSILKLPPPGPRKLPFIGNLHQLIGSGSLPHHSLRNLAKKYGPVFHVQMGELSTVIISSPKAAREVLMTHDLSFAQWPTTFLAADIFPNARSGLFSYPFNDYYKQIRKICTQELLSAQRFHAFWSVRDEEISNLIESISSSQGLPFNLSKGLLSLANNTISRTSFGEKSKSQNEFIQLVKEMTTLSQGFNVPDLFPSVKFLSFFTGMTRALERLFRQIDKILQDMIDDHKKEMMRNDYPHKEDLIHAFLKLQKSSEMQMDITTTQIKAVSLDLYIGAGESTAITLEWAISELLKHPRVMEKAQAEVRQALRGKGKLEETDIQKLDYVKSVIKETLRLHPPVPLLITECRERCKVGEYDIPVKMKAIVNAWAIGRDPEYWINADNFQPERFLGSSNIDFKGTDFEYIPFGAGRRICSGLQFGAATLEIALTQLLYNFDWELPNGMKPEELDMTEADGATSRRKNDLYVIATRRTT</sequence>
<comment type="caution">
    <text evidence="13">The sequence shown here is derived from an EMBL/GenBank/DDBJ whole genome shotgun (WGS) entry which is preliminary data.</text>
</comment>
<dbReference type="GO" id="GO:0005506">
    <property type="term" value="F:iron ion binding"/>
    <property type="evidence" value="ECO:0007669"/>
    <property type="project" value="InterPro"/>
</dbReference>
<dbReference type="InterPro" id="IPR001128">
    <property type="entry name" value="Cyt_P450"/>
</dbReference>
<dbReference type="EMBL" id="CM031811">
    <property type="protein sequence ID" value="KAG6662992.1"/>
    <property type="molecule type" value="Genomic_DNA"/>
</dbReference>
<comment type="subcellular location">
    <subcellularLocation>
        <location evidence="2">Membrane</location>
        <topology evidence="2">Single-pass membrane protein</topology>
    </subcellularLocation>
</comment>
<dbReference type="FunFam" id="1.10.630.10:FF:000043">
    <property type="entry name" value="Cytochrome P450 99A2"/>
    <property type="match status" value="1"/>
</dbReference>
<evidence type="ECO:0008006" key="15">
    <source>
        <dbReference type="Google" id="ProtNLM"/>
    </source>
</evidence>
<evidence type="ECO:0000313" key="14">
    <source>
        <dbReference type="Proteomes" id="UP000811609"/>
    </source>
</evidence>
<keyword evidence="10" id="KW-0503">Monooxygenase</keyword>
<evidence type="ECO:0000256" key="7">
    <source>
        <dbReference type="ARBA" id="ARBA00022989"/>
    </source>
</evidence>
<evidence type="ECO:0000313" key="13">
    <source>
        <dbReference type="EMBL" id="KAG6662992.1"/>
    </source>
</evidence>
<feature type="transmembrane region" description="Helical" evidence="12">
    <location>
        <begin position="14"/>
        <end position="36"/>
    </location>
</feature>
<reference evidence="13" key="1">
    <citation type="submission" date="2020-12" db="EMBL/GenBank/DDBJ databases">
        <title>WGS assembly of Carya illinoinensis cv. Pawnee.</title>
        <authorList>
            <person name="Platts A."/>
            <person name="Shu S."/>
            <person name="Wright S."/>
            <person name="Barry K."/>
            <person name="Edger P."/>
            <person name="Pires J.C."/>
            <person name="Schmutz J."/>
        </authorList>
    </citation>
    <scope>NUCLEOTIDE SEQUENCE</scope>
    <source>
        <tissue evidence="13">Leaf</tissue>
    </source>
</reference>
<dbReference type="Pfam" id="PF00067">
    <property type="entry name" value="p450"/>
    <property type="match status" value="1"/>
</dbReference>
<dbReference type="Proteomes" id="UP000811609">
    <property type="component" value="Chromosome 3"/>
</dbReference>
<evidence type="ECO:0000256" key="3">
    <source>
        <dbReference type="ARBA" id="ARBA00010617"/>
    </source>
</evidence>
<gene>
    <name evidence="13" type="ORF">CIPAW_03G280900</name>
</gene>
<dbReference type="GO" id="GO:0016020">
    <property type="term" value="C:membrane"/>
    <property type="evidence" value="ECO:0007669"/>
    <property type="project" value="UniProtKB-SubCell"/>
</dbReference>
<evidence type="ECO:0000256" key="6">
    <source>
        <dbReference type="ARBA" id="ARBA00022723"/>
    </source>
</evidence>
<comment type="cofactor">
    <cofactor evidence="1">
        <name>heme</name>
        <dbReference type="ChEBI" id="CHEBI:30413"/>
    </cofactor>
</comment>
<dbReference type="GO" id="GO:0004497">
    <property type="term" value="F:monooxygenase activity"/>
    <property type="evidence" value="ECO:0007669"/>
    <property type="project" value="UniProtKB-KW"/>
</dbReference>
<dbReference type="InterPro" id="IPR052306">
    <property type="entry name" value="CYP450_71D"/>
</dbReference>
<dbReference type="GO" id="GO:0016705">
    <property type="term" value="F:oxidoreductase activity, acting on paired donors, with incorporation or reduction of molecular oxygen"/>
    <property type="evidence" value="ECO:0007669"/>
    <property type="project" value="InterPro"/>
</dbReference>
<dbReference type="CDD" id="cd11072">
    <property type="entry name" value="CYP71-like"/>
    <property type="match status" value="1"/>
</dbReference>
<evidence type="ECO:0000256" key="4">
    <source>
        <dbReference type="ARBA" id="ARBA00022617"/>
    </source>
</evidence>
<dbReference type="AlphaFoldDB" id="A0A8T1RA74"/>